<keyword evidence="1" id="KW-0472">Membrane</keyword>
<keyword evidence="1" id="KW-0812">Transmembrane</keyword>
<evidence type="ECO:0000313" key="2">
    <source>
        <dbReference type="EMBL" id="AKL88128.1"/>
    </source>
</evidence>
<organism evidence="2">
    <name type="scientific">uncultured organism</name>
    <dbReference type="NCBI Taxonomy" id="155900"/>
    <lineage>
        <taxon>unclassified sequences</taxon>
        <taxon>environmental samples</taxon>
    </lineage>
</organism>
<accession>A0A0G3VTM2</accession>
<protein>
    <submittedName>
        <fullName evidence="2">Uncharacterized protein</fullName>
    </submittedName>
</protein>
<sequence length="44" mass="4832">MILAGISGLLFMFSGFSNNINSYIMSLGFIISIVSYTIIIGQRK</sequence>
<name>A0A0G3VTM2_9ZZZZ</name>
<dbReference type="AlphaFoldDB" id="A0A0G3VTM2"/>
<reference evidence="2" key="1">
    <citation type="journal article" date="2015" name="Front. Microbiol.">
        <title>Identification of novel esterase-active enzymes from hot environments by use of the host bacterium Thermus thermophilus.</title>
        <authorList>
            <person name="Leis B."/>
            <person name="Angelov A."/>
            <person name="Mientus M."/>
            <person name="Li H."/>
            <person name="Pham V.T."/>
            <person name="Lauinger B."/>
            <person name="Bongen P."/>
            <person name="Pietruszka J."/>
            <person name="Goncalves L.G."/>
            <person name="Santos H."/>
            <person name="Liebl W."/>
        </authorList>
    </citation>
    <scope>NUCLEOTIDE SEQUENCE</scope>
</reference>
<dbReference type="EMBL" id="KP892656">
    <property type="protein sequence ID" value="AKL88128.1"/>
    <property type="molecule type" value="Genomic_DNA"/>
</dbReference>
<proteinExistence type="predicted"/>
<keyword evidence="1" id="KW-1133">Transmembrane helix</keyword>
<feature type="transmembrane region" description="Helical" evidence="1">
    <location>
        <begin position="20"/>
        <end position="41"/>
    </location>
</feature>
<evidence type="ECO:0000256" key="1">
    <source>
        <dbReference type="SAM" id="Phobius"/>
    </source>
</evidence>